<dbReference type="AlphaFoldDB" id="A0A9W4WYD1"/>
<evidence type="ECO:0000313" key="1">
    <source>
        <dbReference type="EMBL" id="CAI2194712.1"/>
    </source>
</evidence>
<organism evidence="1 2">
    <name type="scientific">Funneliformis geosporum</name>
    <dbReference type="NCBI Taxonomy" id="1117311"/>
    <lineage>
        <taxon>Eukaryota</taxon>
        <taxon>Fungi</taxon>
        <taxon>Fungi incertae sedis</taxon>
        <taxon>Mucoromycota</taxon>
        <taxon>Glomeromycotina</taxon>
        <taxon>Glomeromycetes</taxon>
        <taxon>Glomerales</taxon>
        <taxon>Glomeraceae</taxon>
        <taxon>Funneliformis</taxon>
    </lineage>
</organism>
<comment type="caution">
    <text evidence="1">The sequence shown here is derived from an EMBL/GenBank/DDBJ whole genome shotgun (WGS) entry which is preliminary data.</text>
</comment>
<dbReference type="Proteomes" id="UP001153678">
    <property type="component" value="Unassembled WGS sequence"/>
</dbReference>
<evidence type="ECO:0000313" key="2">
    <source>
        <dbReference type="Proteomes" id="UP001153678"/>
    </source>
</evidence>
<gene>
    <name evidence="1" type="ORF">FWILDA_LOCUS16714</name>
</gene>
<protein>
    <submittedName>
        <fullName evidence="1">12389_t:CDS:1</fullName>
    </submittedName>
</protein>
<name>A0A9W4WYD1_9GLOM</name>
<reference evidence="1" key="1">
    <citation type="submission" date="2022-08" db="EMBL/GenBank/DDBJ databases">
        <authorList>
            <person name="Kallberg Y."/>
            <person name="Tangrot J."/>
            <person name="Rosling A."/>
        </authorList>
    </citation>
    <scope>NUCLEOTIDE SEQUENCE</scope>
    <source>
        <strain evidence="1">Wild A</strain>
    </source>
</reference>
<accession>A0A9W4WYD1</accession>
<dbReference type="OrthoDB" id="2436760at2759"/>
<keyword evidence="2" id="KW-1185">Reference proteome</keyword>
<dbReference type="EMBL" id="CAMKVN010011311">
    <property type="protein sequence ID" value="CAI2194712.1"/>
    <property type="molecule type" value="Genomic_DNA"/>
</dbReference>
<sequence>MPPEPHNFRPYFLLTKNTKNKGNAIAVCLSCISNCDGGLEEAKLKAEYTIEIEDDNDESIRQLAKRRKLSTSTISSFNLTN</sequence>
<proteinExistence type="predicted"/>
<feature type="non-terminal residue" evidence="1">
    <location>
        <position position="81"/>
    </location>
</feature>